<evidence type="ECO:0000259" key="4">
    <source>
        <dbReference type="PROSITE" id="PS01124"/>
    </source>
</evidence>
<dbReference type="Gene3D" id="1.10.10.60">
    <property type="entry name" value="Homeodomain-like"/>
    <property type="match status" value="1"/>
</dbReference>
<dbReference type="EMBL" id="JACXAA010000023">
    <property type="protein sequence ID" value="MBD2757466.1"/>
    <property type="molecule type" value="Genomic_DNA"/>
</dbReference>
<keyword evidence="1" id="KW-0805">Transcription regulation</keyword>
<dbReference type="GO" id="GO:0043565">
    <property type="term" value="F:sequence-specific DNA binding"/>
    <property type="evidence" value="ECO:0007669"/>
    <property type="project" value="InterPro"/>
</dbReference>
<keyword evidence="3" id="KW-0804">Transcription</keyword>
<dbReference type="PANTHER" id="PTHR46796">
    <property type="entry name" value="HTH-TYPE TRANSCRIPTIONAL ACTIVATOR RHAS-RELATED"/>
    <property type="match status" value="1"/>
</dbReference>
<dbReference type="GO" id="GO:0003700">
    <property type="term" value="F:DNA-binding transcription factor activity"/>
    <property type="evidence" value="ECO:0007669"/>
    <property type="project" value="InterPro"/>
</dbReference>
<dbReference type="Pfam" id="PF20240">
    <property type="entry name" value="DUF6597"/>
    <property type="match status" value="1"/>
</dbReference>
<dbReference type="AlphaFoldDB" id="A0A927GH16"/>
<evidence type="ECO:0000256" key="1">
    <source>
        <dbReference type="ARBA" id="ARBA00023015"/>
    </source>
</evidence>
<dbReference type="Pfam" id="PF12833">
    <property type="entry name" value="HTH_18"/>
    <property type="match status" value="1"/>
</dbReference>
<dbReference type="SMART" id="SM00342">
    <property type="entry name" value="HTH_ARAC"/>
    <property type="match status" value="1"/>
</dbReference>
<protein>
    <submittedName>
        <fullName evidence="5">AraC family transcriptional regulator</fullName>
    </submittedName>
</protein>
<evidence type="ECO:0000256" key="2">
    <source>
        <dbReference type="ARBA" id="ARBA00023125"/>
    </source>
</evidence>
<dbReference type="PROSITE" id="PS01124">
    <property type="entry name" value="HTH_ARAC_FAMILY_2"/>
    <property type="match status" value="1"/>
</dbReference>
<dbReference type="InterPro" id="IPR009057">
    <property type="entry name" value="Homeodomain-like_sf"/>
</dbReference>
<accession>A0A927GH16</accession>
<proteinExistence type="predicted"/>
<dbReference type="InterPro" id="IPR018062">
    <property type="entry name" value="HTH_AraC-typ_CS"/>
</dbReference>
<feature type="domain" description="HTH araC/xylS-type" evidence="4">
    <location>
        <begin position="175"/>
        <end position="268"/>
    </location>
</feature>
<organism evidence="5 6">
    <name type="scientific">Spirosoma validum</name>
    <dbReference type="NCBI Taxonomy" id="2771355"/>
    <lineage>
        <taxon>Bacteria</taxon>
        <taxon>Pseudomonadati</taxon>
        <taxon>Bacteroidota</taxon>
        <taxon>Cytophagia</taxon>
        <taxon>Cytophagales</taxon>
        <taxon>Cytophagaceae</taxon>
        <taxon>Spirosoma</taxon>
    </lineage>
</organism>
<dbReference type="SUPFAM" id="SSF46689">
    <property type="entry name" value="Homeodomain-like"/>
    <property type="match status" value="1"/>
</dbReference>
<dbReference type="Proteomes" id="UP000653797">
    <property type="component" value="Unassembled WGS sequence"/>
</dbReference>
<dbReference type="InterPro" id="IPR046532">
    <property type="entry name" value="DUF6597"/>
</dbReference>
<name>A0A927GH16_9BACT</name>
<sequence length="279" mass="32129">MTSPFAYREQYTTPPLNQLIRKIWVMDNAANPHPVNNKNVLPNSCFNLAFIQGNGLMIHNQRGCFEMHQERYFCGQARYRVEVIIKPFTQVTMIQLHPWTPTHWTTDSLADTADRILPLANVLPAVNDLFSHYDSTTIQAAHAETSLIEFIQDHFFQLPSLANATFPLQQACLRLQQTKGCLRIAELAHEFHCSTRQVEKHFKQSVGLTPKEFTRILRVRGVVDALQNQRSMQPLAQLAIEFGFYDQAHFIRVFRDMIRQTPGEFRPIDYLLPLSGTGF</sequence>
<evidence type="ECO:0000313" key="5">
    <source>
        <dbReference type="EMBL" id="MBD2757466.1"/>
    </source>
</evidence>
<dbReference type="RefSeq" id="WP_191043090.1">
    <property type="nucleotide sequence ID" value="NZ_JACXAA010000023.1"/>
</dbReference>
<evidence type="ECO:0000256" key="3">
    <source>
        <dbReference type="ARBA" id="ARBA00023163"/>
    </source>
</evidence>
<dbReference type="InterPro" id="IPR050204">
    <property type="entry name" value="AraC_XylS_family_regulators"/>
</dbReference>
<evidence type="ECO:0000313" key="6">
    <source>
        <dbReference type="Proteomes" id="UP000653797"/>
    </source>
</evidence>
<reference evidence="5" key="1">
    <citation type="submission" date="2020-09" db="EMBL/GenBank/DDBJ databases">
        <authorList>
            <person name="Kim M.K."/>
        </authorList>
    </citation>
    <scope>NUCLEOTIDE SEQUENCE</scope>
    <source>
        <strain evidence="5">BT704</strain>
    </source>
</reference>
<dbReference type="InterPro" id="IPR018060">
    <property type="entry name" value="HTH_AraC"/>
</dbReference>
<gene>
    <name evidence="5" type="ORF">IC230_31645</name>
</gene>
<dbReference type="PROSITE" id="PS00041">
    <property type="entry name" value="HTH_ARAC_FAMILY_1"/>
    <property type="match status" value="1"/>
</dbReference>
<comment type="caution">
    <text evidence="5">The sequence shown here is derived from an EMBL/GenBank/DDBJ whole genome shotgun (WGS) entry which is preliminary data.</text>
</comment>
<keyword evidence="2" id="KW-0238">DNA-binding</keyword>
<dbReference type="PANTHER" id="PTHR46796:SF13">
    <property type="entry name" value="HTH-TYPE TRANSCRIPTIONAL ACTIVATOR RHAS"/>
    <property type="match status" value="1"/>
</dbReference>
<keyword evidence="6" id="KW-1185">Reference proteome</keyword>